<reference evidence="1" key="1">
    <citation type="submission" date="2021-02" db="EMBL/GenBank/DDBJ databases">
        <title>Genomic Encyclopedia of Type Strains, Phase IV (KMG-V): Genome sequencing to study the core and pangenomes of soil and plant-associated prokaryotes.</title>
        <authorList>
            <person name="Whitman W."/>
        </authorList>
    </citation>
    <scope>NUCLEOTIDE SEQUENCE</scope>
    <source>
        <strain evidence="1">USDA 406</strain>
    </source>
</reference>
<accession>A0A8I1XZ16</accession>
<comment type="caution">
    <text evidence="1">The sequence shown here is derived from an EMBL/GenBank/DDBJ whole genome shotgun (WGS) entry which is preliminary data.</text>
</comment>
<evidence type="ECO:0000313" key="1">
    <source>
        <dbReference type="EMBL" id="MBP1290305.1"/>
    </source>
</evidence>
<sequence>MADAVFKEDADDDEEYKHVTAAVQSLTGRKP</sequence>
<evidence type="ECO:0000313" key="2">
    <source>
        <dbReference type="Proteomes" id="UP000673383"/>
    </source>
</evidence>
<dbReference type="Proteomes" id="UP000673383">
    <property type="component" value="Unassembled WGS sequence"/>
</dbReference>
<organism evidence="1 2">
    <name type="scientific">Bradyrhizobium elkanii</name>
    <dbReference type="NCBI Taxonomy" id="29448"/>
    <lineage>
        <taxon>Bacteria</taxon>
        <taxon>Pseudomonadati</taxon>
        <taxon>Pseudomonadota</taxon>
        <taxon>Alphaproteobacteria</taxon>
        <taxon>Hyphomicrobiales</taxon>
        <taxon>Nitrobacteraceae</taxon>
        <taxon>Bradyrhizobium</taxon>
    </lineage>
</organism>
<proteinExistence type="predicted"/>
<dbReference type="EMBL" id="JAFICZ010000001">
    <property type="protein sequence ID" value="MBP1290305.1"/>
    <property type="molecule type" value="Genomic_DNA"/>
</dbReference>
<protein>
    <submittedName>
        <fullName evidence="1">Uncharacterized protein</fullName>
    </submittedName>
</protein>
<gene>
    <name evidence="1" type="ORF">JOH49_000058</name>
</gene>
<name>A0A8I1XZ16_BRAEL</name>
<dbReference type="AlphaFoldDB" id="A0A8I1XZ16"/>